<evidence type="ECO:0000256" key="2">
    <source>
        <dbReference type="ARBA" id="ARBA00008462"/>
    </source>
</evidence>
<reference evidence="9" key="1">
    <citation type="journal article" date="2013" name="Science">
        <title>The Amborella genome and the evolution of flowering plants.</title>
        <authorList>
            <consortium name="Amborella Genome Project"/>
        </authorList>
    </citation>
    <scope>NUCLEOTIDE SEQUENCE [LARGE SCALE GENOMIC DNA]</scope>
</reference>
<dbReference type="Gramene" id="ERN09245">
    <property type="protein sequence ID" value="ERN09245"/>
    <property type="gene ID" value="AMTR_s00149p00030910"/>
</dbReference>
<evidence type="ECO:0000256" key="5">
    <source>
        <dbReference type="ARBA" id="ARBA00022989"/>
    </source>
</evidence>
<keyword evidence="4" id="KW-0256">Endoplasmic reticulum</keyword>
<evidence type="ECO:0000256" key="7">
    <source>
        <dbReference type="SAM" id="Phobius"/>
    </source>
</evidence>
<dbReference type="GO" id="GO:0005789">
    <property type="term" value="C:endoplasmic reticulum membrane"/>
    <property type="evidence" value="ECO:0000318"/>
    <property type="project" value="GO_Central"/>
</dbReference>
<evidence type="ECO:0000256" key="4">
    <source>
        <dbReference type="ARBA" id="ARBA00022824"/>
    </source>
</evidence>
<dbReference type="STRING" id="13333.W1PPY1"/>
<dbReference type="OMA" id="YSFRMVV"/>
<comment type="subcellular location">
    <subcellularLocation>
        <location evidence="1">Endoplasmic reticulum membrane</location>
        <topology evidence="1">Multi-pass membrane protein</topology>
    </subcellularLocation>
</comment>
<feature type="transmembrane region" description="Helical" evidence="7">
    <location>
        <begin position="42"/>
        <end position="63"/>
    </location>
</feature>
<sequence length="140" mass="15605">MERRRSIARRPSGTDGSDYSYRMVVDPRYTRVAQAKTRLSKLISLQAGSQLLGVLCALLSASWKNSSNKVFIASIIVGFGSLIIGELGRRNSRANFLKLYIVASSATAVLSLERIVTRDLLKLWNFYYTGEIQIDVSVEV</sequence>
<organism evidence="8 9">
    <name type="scientific">Amborella trichopoda</name>
    <dbReference type="NCBI Taxonomy" id="13333"/>
    <lineage>
        <taxon>Eukaryota</taxon>
        <taxon>Viridiplantae</taxon>
        <taxon>Streptophyta</taxon>
        <taxon>Embryophyta</taxon>
        <taxon>Tracheophyta</taxon>
        <taxon>Spermatophyta</taxon>
        <taxon>Magnoliopsida</taxon>
        <taxon>Amborellales</taxon>
        <taxon>Amborellaceae</taxon>
        <taxon>Amborella</taxon>
    </lineage>
</organism>
<comment type="similarity">
    <text evidence="2">Belongs to the jagunal family.</text>
</comment>
<dbReference type="AlphaFoldDB" id="W1PPY1"/>
<dbReference type="PANTHER" id="PTHR20955">
    <property type="entry name" value="PROTEIN JAGUNAL HOMOLOG 1"/>
    <property type="match status" value="1"/>
</dbReference>
<evidence type="ECO:0000313" key="8">
    <source>
        <dbReference type="EMBL" id="ERN09245.1"/>
    </source>
</evidence>
<evidence type="ECO:0000256" key="3">
    <source>
        <dbReference type="ARBA" id="ARBA00022692"/>
    </source>
</evidence>
<keyword evidence="9" id="KW-1185">Reference proteome</keyword>
<evidence type="ECO:0000256" key="1">
    <source>
        <dbReference type="ARBA" id="ARBA00004477"/>
    </source>
</evidence>
<dbReference type="GO" id="GO:0007029">
    <property type="term" value="P:endoplasmic reticulum organization"/>
    <property type="evidence" value="ECO:0000318"/>
    <property type="project" value="GO_Central"/>
</dbReference>
<dbReference type="HOGENOM" id="CLU_1837818_0_0_1"/>
<dbReference type="GO" id="GO:0016192">
    <property type="term" value="P:vesicle-mediated transport"/>
    <property type="evidence" value="ECO:0000318"/>
    <property type="project" value="GO_Central"/>
</dbReference>
<dbReference type="EMBL" id="KI393016">
    <property type="protein sequence ID" value="ERN09245.1"/>
    <property type="molecule type" value="Genomic_DNA"/>
</dbReference>
<name>W1PPY1_AMBTC</name>
<evidence type="ECO:0000313" key="9">
    <source>
        <dbReference type="Proteomes" id="UP000017836"/>
    </source>
</evidence>
<feature type="transmembrane region" description="Helical" evidence="7">
    <location>
        <begin position="69"/>
        <end position="87"/>
    </location>
</feature>
<dbReference type="Proteomes" id="UP000017836">
    <property type="component" value="Unassembled WGS sequence"/>
</dbReference>
<dbReference type="PANTHER" id="PTHR20955:SF1">
    <property type="entry name" value="PROTEIN JAGUNAL HOMOLOG 1"/>
    <property type="match status" value="1"/>
</dbReference>
<proteinExistence type="inferred from homology"/>
<dbReference type="eggNOG" id="KOG4054">
    <property type="taxonomic scope" value="Eukaryota"/>
</dbReference>
<accession>W1PPY1</accession>
<keyword evidence="6 7" id="KW-0472">Membrane</keyword>
<keyword evidence="5 7" id="KW-1133">Transmembrane helix</keyword>
<dbReference type="InterPro" id="IPR009787">
    <property type="entry name" value="Jagunal"/>
</dbReference>
<gene>
    <name evidence="8" type="ORF">AMTR_s00149p00030910</name>
</gene>
<evidence type="ECO:0000256" key="6">
    <source>
        <dbReference type="ARBA" id="ARBA00023136"/>
    </source>
</evidence>
<dbReference type="Pfam" id="PF07086">
    <property type="entry name" value="Jagunal"/>
    <property type="match status" value="1"/>
</dbReference>
<keyword evidence="3 7" id="KW-0812">Transmembrane</keyword>
<protein>
    <submittedName>
        <fullName evidence="8">Uncharacterized protein</fullName>
    </submittedName>
</protein>